<comment type="caution">
    <text evidence="1">The sequence shown here is derived from an EMBL/GenBank/DDBJ whole genome shotgun (WGS) entry which is preliminary data.</text>
</comment>
<name>A0A7W5C9Y1_9BACL</name>
<dbReference type="AlphaFoldDB" id="A0A7W5C9Y1"/>
<dbReference type="Proteomes" id="UP000518605">
    <property type="component" value="Unassembled WGS sequence"/>
</dbReference>
<keyword evidence="2" id="KW-1185">Reference proteome</keyword>
<evidence type="ECO:0000313" key="2">
    <source>
        <dbReference type="Proteomes" id="UP000518605"/>
    </source>
</evidence>
<protein>
    <submittedName>
        <fullName evidence="1">YesN/AraC family two-component response regulator</fullName>
    </submittedName>
</protein>
<organism evidence="1 2">
    <name type="scientific">Paenibacillus endophyticus</name>
    <dbReference type="NCBI Taxonomy" id="1294268"/>
    <lineage>
        <taxon>Bacteria</taxon>
        <taxon>Bacillati</taxon>
        <taxon>Bacillota</taxon>
        <taxon>Bacilli</taxon>
        <taxon>Bacillales</taxon>
        <taxon>Paenibacillaceae</taxon>
        <taxon>Paenibacillus</taxon>
    </lineage>
</organism>
<evidence type="ECO:0000313" key="1">
    <source>
        <dbReference type="EMBL" id="MBB3153857.1"/>
    </source>
</evidence>
<accession>A0A7W5C9Y1</accession>
<dbReference type="EMBL" id="JACHXW010000012">
    <property type="protein sequence ID" value="MBB3153857.1"/>
    <property type="molecule type" value="Genomic_DNA"/>
</dbReference>
<sequence length="32" mass="3745">MYKVLLVDNEVFVRKGLSGLINREECRLETYG</sequence>
<proteinExistence type="predicted"/>
<reference evidence="1 2" key="1">
    <citation type="submission" date="2020-08" db="EMBL/GenBank/DDBJ databases">
        <title>Genomic Encyclopedia of Type Strains, Phase III (KMG-III): the genomes of soil and plant-associated and newly described type strains.</title>
        <authorList>
            <person name="Whitman W."/>
        </authorList>
    </citation>
    <scope>NUCLEOTIDE SEQUENCE [LARGE SCALE GENOMIC DNA]</scope>
    <source>
        <strain evidence="1 2">CECT 8234</strain>
    </source>
</reference>
<gene>
    <name evidence="1" type="ORF">FHS16_003932</name>
</gene>